<sequence>MVDDVRVLLEQSRDSLRVVRSFEGEERARRADIAEAARRLASAEGYQGLTIRAVAAAAGTTPVTIYRYFGSKDGLAQHLMAEWALETIGRLRALELDAELSAAERISAAFATLVEWAAQDLHLLDAGMSSIHGNTAGMGIGLWRPLFVELVRSALADPDWEDDEQRALVLGHVLTTCLLDLTSGSGDVAQIRDTISVAARLLFADVP</sequence>
<keyword evidence="3" id="KW-1185">Reference proteome</keyword>
<dbReference type="Gene3D" id="1.10.357.10">
    <property type="entry name" value="Tetracycline Repressor, domain 2"/>
    <property type="match status" value="1"/>
</dbReference>
<evidence type="ECO:0000313" key="3">
    <source>
        <dbReference type="Proteomes" id="UP000183263"/>
    </source>
</evidence>
<dbReference type="Pfam" id="PF00440">
    <property type="entry name" value="TetR_N"/>
    <property type="match status" value="1"/>
</dbReference>
<gene>
    <name evidence="2" type="ORF">SAMN05444695_11073</name>
</gene>
<dbReference type="GO" id="GO:0003700">
    <property type="term" value="F:DNA-binding transcription factor activity"/>
    <property type="evidence" value="ECO:0007669"/>
    <property type="project" value="TreeGrafter"/>
</dbReference>
<dbReference type="RefSeq" id="WP_072738677.1">
    <property type="nucleotide sequence ID" value="NZ_CP048813.1"/>
</dbReference>
<reference evidence="2 3" key="1">
    <citation type="submission" date="2016-10" db="EMBL/GenBank/DDBJ databases">
        <authorList>
            <person name="de Groot N.N."/>
        </authorList>
    </citation>
    <scope>NUCLEOTIDE SEQUENCE [LARGE SCALE GENOMIC DNA]</scope>
    <source>
        <strain evidence="2 3">DSM 44892</strain>
    </source>
</reference>
<organism evidence="2 3">
    <name type="scientific">Rhodococcus triatomae</name>
    <dbReference type="NCBI Taxonomy" id="300028"/>
    <lineage>
        <taxon>Bacteria</taxon>
        <taxon>Bacillati</taxon>
        <taxon>Actinomycetota</taxon>
        <taxon>Actinomycetes</taxon>
        <taxon>Mycobacteriales</taxon>
        <taxon>Nocardiaceae</taxon>
        <taxon>Rhodococcus</taxon>
    </lineage>
</organism>
<dbReference type="PROSITE" id="PS50977">
    <property type="entry name" value="HTH_TETR_2"/>
    <property type="match status" value="1"/>
</dbReference>
<evidence type="ECO:0000256" key="1">
    <source>
        <dbReference type="ARBA" id="ARBA00023125"/>
    </source>
</evidence>
<dbReference type="PANTHER" id="PTHR30055">
    <property type="entry name" value="HTH-TYPE TRANSCRIPTIONAL REGULATOR RUTR"/>
    <property type="match status" value="1"/>
</dbReference>
<dbReference type="InterPro" id="IPR009057">
    <property type="entry name" value="Homeodomain-like_sf"/>
</dbReference>
<keyword evidence="1 2" id="KW-0238">DNA-binding</keyword>
<dbReference type="InterPro" id="IPR050109">
    <property type="entry name" value="HTH-type_TetR-like_transc_reg"/>
</dbReference>
<evidence type="ECO:0000313" key="2">
    <source>
        <dbReference type="EMBL" id="SDI71385.1"/>
    </source>
</evidence>
<dbReference type="EMBL" id="FNDN01000010">
    <property type="protein sequence ID" value="SDI71385.1"/>
    <property type="molecule type" value="Genomic_DNA"/>
</dbReference>
<dbReference type="AlphaFoldDB" id="A0A1G8MUA6"/>
<name>A0A1G8MUA6_9NOCA</name>
<dbReference type="PANTHER" id="PTHR30055:SF209">
    <property type="entry name" value="POSSIBLE TRANSCRIPTIONAL REGULATORY PROTEIN (PROBABLY TETR-FAMILY)"/>
    <property type="match status" value="1"/>
</dbReference>
<proteinExistence type="predicted"/>
<dbReference type="PRINTS" id="PR00455">
    <property type="entry name" value="HTHTETR"/>
</dbReference>
<dbReference type="SUPFAM" id="SSF46689">
    <property type="entry name" value="Homeodomain-like"/>
    <property type="match status" value="1"/>
</dbReference>
<dbReference type="GO" id="GO:0000976">
    <property type="term" value="F:transcription cis-regulatory region binding"/>
    <property type="evidence" value="ECO:0007669"/>
    <property type="project" value="TreeGrafter"/>
</dbReference>
<protein>
    <submittedName>
        <fullName evidence="2">DNA-binding transcriptional regulator, AcrR family</fullName>
    </submittedName>
</protein>
<dbReference type="Proteomes" id="UP000183263">
    <property type="component" value="Unassembled WGS sequence"/>
</dbReference>
<accession>A0A1G8MUA6</accession>
<dbReference type="InterPro" id="IPR001647">
    <property type="entry name" value="HTH_TetR"/>
</dbReference>